<feature type="transmembrane region" description="Helical" evidence="1">
    <location>
        <begin position="276"/>
        <end position="299"/>
    </location>
</feature>
<keyword evidence="4" id="KW-1185">Reference proteome</keyword>
<keyword evidence="2" id="KW-0732">Signal</keyword>
<evidence type="ECO:0000256" key="1">
    <source>
        <dbReference type="SAM" id="Phobius"/>
    </source>
</evidence>
<keyword evidence="1" id="KW-0472">Membrane</keyword>
<dbReference type="EMBL" id="JAQQWP010000008">
    <property type="protein sequence ID" value="KAK8105273.1"/>
    <property type="molecule type" value="Genomic_DNA"/>
</dbReference>
<feature type="chain" id="PRO_5043699021" evidence="2">
    <location>
        <begin position="22"/>
        <end position="326"/>
    </location>
</feature>
<accession>A0AAW0QJ63</accession>
<organism evidence="3 4">
    <name type="scientific">Apiospora kogelbergensis</name>
    <dbReference type="NCBI Taxonomy" id="1337665"/>
    <lineage>
        <taxon>Eukaryota</taxon>
        <taxon>Fungi</taxon>
        <taxon>Dikarya</taxon>
        <taxon>Ascomycota</taxon>
        <taxon>Pezizomycotina</taxon>
        <taxon>Sordariomycetes</taxon>
        <taxon>Xylariomycetidae</taxon>
        <taxon>Amphisphaeriales</taxon>
        <taxon>Apiosporaceae</taxon>
        <taxon>Apiospora</taxon>
    </lineage>
</organism>
<name>A0AAW0QJ63_9PEZI</name>
<comment type="caution">
    <text evidence="3">The sequence shown here is derived from an EMBL/GenBank/DDBJ whole genome shotgun (WGS) entry which is preliminary data.</text>
</comment>
<feature type="signal peptide" evidence="2">
    <location>
        <begin position="1"/>
        <end position="21"/>
    </location>
</feature>
<keyword evidence="1" id="KW-1133">Transmembrane helix</keyword>
<evidence type="ECO:0000313" key="4">
    <source>
        <dbReference type="Proteomes" id="UP001392437"/>
    </source>
</evidence>
<dbReference type="Proteomes" id="UP001392437">
    <property type="component" value="Unassembled WGS sequence"/>
</dbReference>
<evidence type="ECO:0000313" key="3">
    <source>
        <dbReference type="EMBL" id="KAK8105273.1"/>
    </source>
</evidence>
<proteinExistence type="predicted"/>
<keyword evidence="1" id="KW-0812">Transmembrane</keyword>
<reference evidence="3 4" key="1">
    <citation type="submission" date="2023-01" db="EMBL/GenBank/DDBJ databases">
        <title>Analysis of 21 Apiospora genomes using comparative genomics revels a genus with tremendous synthesis potential of carbohydrate active enzymes and secondary metabolites.</title>
        <authorList>
            <person name="Sorensen T."/>
        </authorList>
    </citation>
    <scope>NUCLEOTIDE SEQUENCE [LARGE SCALE GENOMIC DNA]</scope>
    <source>
        <strain evidence="3 4">CBS 117206</strain>
    </source>
</reference>
<protein>
    <submittedName>
        <fullName evidence="3">Uncharacterized protein</fullName>
    </submittedName>
</protein>
<evidence type="ECO:0000256" key="2">
    <source>
        <dbReference type="SAM" id="SignalP"/>
    </source>
</evidence>
<sequence>MTKMFWGTALATSILAAGARASVDAMGGMAPVEARMATAGDGPLPVLEERQDSNLNLNPSNATASNPTAGMNMQQWNTETLKACQDALAQLSTATNPSGTAVCYNLPTLDTKTGAFMADLRLFQVSQASGAFTGIPAERIQVGLQYRGASVSPLQSSANQPRSLDDTPELVGRANGMTPLQSYLFVGQIDQAAMAQPMTMGVLEALVLPQVTLSAVNAGGASVNTNVSSNEAAFVNGVFSKEVIMSDIARAQLAVNDMVNGLANGTVAFVLPGVELLIFPVGLIITGVWMLVGFAIYGLGTFERINHRHTFRTRKMRAGKGAQSTF</sequence>
<dbReference type="AlphaFoldDB" id="A0AAW0QJ63"/>
<gene>
    <name evidence="3" type="ORF">PG999_008632</name>
</gene>